<accession>A0AC34FBC4</accession>
<organism evidence="1 2">
    <name type="scientific">Panagrolaimus sp. ES5</name>
    <dbReference type="NCBI Taxonomy" id="591445"/>
    <lineage>
        <taxon>Eukaryota</taxon>
        <taxon>Metazoa</taxon>
        <taxon>Ecdysozoa</taxon>
        <taxon>Nematoda</taxon>
        <taxon>Chromadorea</taxon>
        <taxon>Rhabditida</taxon>
        <taxon>Tylenchina</taxon>
        <taxon>Panagrolaimomorpha</taxon>
        <taxon>Panagrolaimoidea</taxon>
        <taxon>Panagrolaimidae</taxon>
        <taxon>Panagrolaimus</taxon>
    </lineage>
</organism>
<dbReference type="Proteomes" id="UP000887579">
    <property type="component" value="Unplaced"/>
</dbReference>
<name>A0AC34FBC4_9BILA</name>
<sequence length="329" mass="38382">MLTIISPLLLIVKIKNLPQEIQDLIQNNAPTDFILVVEGKEITVYETVLIHYSPVFAALFERQWKETTERKCIIPDFSYKIVKIAMEILYGKMCGEYLIIEEIVSLYQFADKYDMQILMGAVKERTIHTPFNVCEFLTVAFERKCDNLVTYCIDYIKSCFQNEIKIDVGYQNQIKFIAGYKNQIKVNGFLLLSNEIKLNYLEECFKNLKFHYKREVNNVQSIKLENVPQNIKNMINVEKEFTLETGYFAVKVHKAVLIHYSSSFGELFQKEKFNGKYSILSKFPHKIVQIAIDILYGQKYVDALTEEEVVLLLQFAHLYGFVQLEANCC</sequence>
<proteinExistence type="predicted"/>
<evidence type="ECO:0000313" key="1">
    <source>
        <dbReference type="Proteomes" id="UP000887579"/>
    </source>
</evidence>
<reference evidence="2" key="1">
    <citation type="submission" date="2022-11" db="UniProtKB">
        <authorList>
            <consortium name="WormBaseParasite"/>
        </authorList>
    </citation>
    <scope>IDENTIFICATION</scope>
</reference>
<dbReference type="WBParaSite" id="ES5_v2.g14446.t1">
    <property type="protein sequence ID" value="ES5_v2.g14446.t1"/>
    <property type="gene ID" value="ES5_v2.g14446"/>
</dbReference>
<protein>
    <submittedName>
        <fullName evidence="2">BTB domain-containing protein</fullName>
    </submittedName>
</protein>
<evidence type="ECO:0000313" key="2">
    <source>
        <dbReference type="WBParaSite" id="ES5_v2.g14446.t1"/>
    </source>
</evidence>